<protein>
    <submittedName>
        <fullName evidence="2">G-protein coupled receptors family 1 profile domain-containing protein</fullName>
    </submittedName>
</protein>
<dbReference type="WBParaSite" id="JU765_v2.g4993.t1">
    <property type="protein sequence ID" value="JU765_v2.g4993.t1"/>
    <property type="gene ID" value="JU765_v2.g4993"/>
</dbReference>
<proteinExistence type="predicted"/>
<sequence>MYPTLKEPDTAVFAVASIYLICFVVGICGNASTLTVIFGFGNPSANRRKSSISPSASTSDCFRIYIAALCIVDTLVLLSLPWAIVDSLIGFWIFGTAACKVHHLFGSVGRIASTLLITAMCIDRYLCVAYPQNFGTRSAKTTTLIVAALFILAFIVLLPLLIYAQAQSLVVFQTNHSTTGHLTIRIFKCVDGMPTNLLFWFTGSTFFVGYAFPMIVIALFNTCLLLKIRKHQRKISMRSMIPMKRVTAYIAAIAVFYFACWTPYWTGVIFVSYIDLFESRELRELTNASEKTMLILYCAHIFPYVNTAVNWFLYGRLVRNLSHSRPTTFNQGSNSKNGVFPGSENSPPLRNNTGRPYLPLSSSVVDTQNLLANPEIEMKKNGEEFWSTHAVNNDKISRKFTH</sequence>
<name>A0AC34R9Z7_9BILA</name>
<dbReference type="Proteomes" id="UP000887576">
    <property type="component" value="Unplaced"/>
</dbReference>
<reference evidence="2" key="1">
    <citation type="submission" date="2022-11" db="UniProtKB">
        <authorList>
            <consortium name="WormBaseParasite"/>
        </authorList>
    </citation>
    <scope>IDENTIFICATION</scope>
</reference>
<evidence type="ECO:0000313" key="1">
    <source>
        <dbReference type="Proteomes" id="UP000887576"/>
    </source>
</evidence>
<evidence type="ECO:0000313" key="2">
    <source>
        <dbReference type="WBParaSite" id="JU765_v2.g4993.t1"/>
    </source>
</evidence>
<organism evidence="1 2">
    <name type="scientific">Panagrolaimus sp. JU765</name>
    <dbReference type="NCBI Taxonomy" id="591449"/>
    <lineage>
        <taxon>Eukaryota</taxon>
        <taxon>Metazoa</taxon>
        <taxon>Ecdysozoa</taxon>
        <taxon>Nematoda</taxon>
        <taxon>Chromadorea</taxon>
        <taxon>Rhabditida</taxon>
        <taxon>Tylenchina</taxon>
        <taxon>Panagrolaimomorpha</taxon>
        <taxon>Panagrolaimoidea</taxon>
        <taxon>Panagrolaimidae</taxon>
        <taxon>Panagrolaimus</taxon>
    </lineage>
</organism>
<accession>A0AC34R9Z7</accession>